<name>A0ABT9V1T9_9BACL</name>
<organism evidence="1 2">
    <name type="scientific">Anoxybacillus andreesenii</name>
    <dbReference type="NCBI Taxonomy" id="1325932"/>
    <lineage>
        <taxon>Bacteria</taxon>
        <taxon>Bacillati</taxon>
        <taxon>Bacillota</taxon>
        <taxon>Bacilli</taxon>
        <taxon>Bacillales</taxon>
        <taxon>Anoxybacillaceae</taxon>
        <taxon>Anoxybacillus</taxon>
    </lineage>
</organism>
<dbReference type="EMBL" id="JAUSTU010000004">
    <property type="protein sequence ID" value="MDQ0154862.1"/>
    <property type="molecule type" value="Genomic_DNA"/>
</dbReference>
<reference evidence="1 2" key="1">
    <citation type="submission" date="2023-07" db="EMBL/GenBank/DDBJ databases">
        <title>Genomic Encyclopedia of Type Strains, Phase IV (KMG-IV): sequencing the most valuable type-strain genomes for metagenomic binning, comparative biology and taxonomic classification.</title>
        <authorList>
            <person name="Goeker M."/>
        </authorList>
    </citation>
    <scope>NUCLEOTIDE SEQUENCE [LARGE SCALE GENOMIC DNA]</scope>
    <source>
        <strain evidence="1 2">DSM 23948</strain>
    </source>
</reference>
<gene>
    <name evidence="1" type="ORF">J2S07_001166</name>
</gene>
<sequence length="59" mass="6903">MQCHGELMRLVGLVNDLEKLMAVENPNLQLTLAPQSVKEQLYYVFNHFQLELIVRSQFI</sequence>
<proteinExistence type="predicted"/>
<evidence type="ECO:0000313" key="2">
    <source>
        <dbReference type="Proteomes" id="UP001231362"/>
    </source>
</evidence>
<dbReference type="Proteomes" id="UP001231362">
    <property type="component" value="Unassembled WGS sequence"/>
</dbReference>
<evidence type="ECO:0000313" key="1">
    <source>
        <dbReference type="EMBL" id="MDQ0154862.1"/>
    </source>
</evidence>
<keyword evidence="2" id="KW-1185">Reference proteome</keyword>
<accession>A0ABT9V1T9</accession>
<protein>
    <submittedName>
        <fullName evidence="1">Uncharacterized protein</fullName>
    </submittedName>
</protein>
<comment type="caution">
    <text evidence="1">The sequence shown here is derived from an EMBL/GenBank/DDBJ whole genome shotgun (WGS) entry which is preliminary data.</text>
</comment>